<dbReference type="InterPro" id="IPR051055">
    <property type="entry name" value="PIF1_helicase"/>
</dbReference>
<reference evidence="2" key="1">
    <citation type="submission" date="2023-02" db="EMBL/GenBank/DDBJ databases">
        <title>Complete genome sequence of Lactobacillus ruminis CACC888 isolated from Pig feces.</title>
        <authorList>
            <person name="Park S."/>
            <person name="Park M.A."/>
            <person name="Kim D.-H."/>
            <person name="Kim Y."/>
        </authorList>
    </citation>
    <scope>NUCLEOTIDE SEQUENCE</scope>
    <source>
        <strain evidence="2">CACC888</strain>
    </source>
</reference>
<dbReference type="InterPro" id="IPR010285">
    <property type="entry name" value="DNA_helicase_pif1-like_DEAD"/>
</dbReference>
<evidence type="ECO:0000259" key="1">
    <source>
        <dbReference type="Pfam" id="PF05970"/>
    </source>
</evidence>
<keyword evidence="2" id="KW-0067">ATP-binding</keyword>
<dbReference type="CDD" id="cd18809">
    <property type="entry name" value="SF1_C_RecD"/>
    <property type="match status" value="1"/>
</dbReference>
<organism evidence="2 3">
    <name type="scientific">Ligilactobacillus ruminis</name>
    <dbReference type="NCBI Taxonomy" id="1623"/>
    <lineage>
        <taxon>Bacteria</taxon>
        <taxon>Bacillati</taxon>
        <taxon>Bacillota</taxon>
        <taxon>Bacilli</taxon>
        <taxon>Lactobacillales</taxon>
        <taxon>Lactobacillaceae</taxon>
        <taxon>Ligilactobacillus</taxon>
    </lineage>
</organism>
<name>A0AAQ2XKM6_9LACO</name>
<dbReference type="Gene3D" id="3.40.50.300">
    <property type="entry name" value="P-loop containing nucleotide triphosphate hydrolases"/>
    <property type="match status" value="2"/>
</dbReference>
<dbReference type="RefSeq" id="WP_191979430.1">
    <property type="nucleotide sequence ID" value="NZ_CP117692.1"/>
</dbReference>
<dbReference type="AlphaFoldDB" id="A0AAQ2XKM6"/>
<gene>
    <name evidence="2" type="ORF">PSR59_03335</name>
</gene>
<keyword evidence="2" id="KW-0547">Nucleotide-binding</keyword>
<dbReference type="PANTHER" id="PTHR47642">
    <property type="entry name" value="ATP-DEPENDENT DNA HELICASE"/>
    <property type="match status" value="1"/>
</dbReference>
<evidence type="ECO:0000313" key="2">
    <source>
        <dbReference type="EMBL" id="WDC82671.1"/>
    </source>
</evidence>
<accession>A0AAQ2XKM6</accession>
<sequence>MRGGARPGAGRKKMPIKRQSHSFRLFDDEYFLLQRCQKAIRSGTSFRVNFDNKIGYFEKIEKKEVQTIAVDVDEKGESLTAELTADQERAYRLIMSDANCFITGGAGVGKSYVLKHAINGLERAGKRVVTCAPTGIAARNIGGATLHHTLGIPIGILEPNKEASISKRVQELLDVTDVIVIDEISMVRVDVFEWIVKIIEAEAKPHYSVSTKKKISNRIQLVLCGDFCQLPPVINAREREAWQSVYPNNPDGFAFLSPKWQFKTIQLTDVVRQKDKNFADALNKIRLGNEKGLAFINSHKAKNWQGKAISLCATNAEAASENDKGLDNLTGTEAVYVMDKTGRVSQSDIGGVPQKLRLKVGCRIVLTTNNADEGYVNGEFATVKKLKPNSIIVSLEEDNKRVEIEKVNTSIEEYEKVVDDNGRSKLEKKEIGSFRQLPVRLGYAITIHRSQGQTYDRVNLKLGKIFATGQLYVALSRCRSISATYFKHKIEPKNLFIASEVKEFYQDLA</sequence>
<keyword evidence="2" id="KW-0378">Hydrolase</keyword>
<dbReference type="GO" id="GO:0003678">
    <property type="term" value="F:DNA helicase activity"/>
    <property type="evidence" value="ECO:0007669"/>
    <property type="project" value="InterPro"/>
</dbReference>
<keyword evidence="2" id="KW-0347">Helicase</keyword>
<dbReference type="SUPFAM" id="SSF52540">
    <property type="entry name" value="P-loop containing nucleoside triphosphate hydrolases"/>
    <property type="match status" value="2"/>
</dbReference>
<dbReference type="EMBL" id="CP117692">
    <property type="protein sequence ID" value="WDC82671.1"/>
    <property type="molecule type" value="Genomic_DNA"/>
</dbReference>
<proteinExistence type="predicted"/>
<dbReference type="Proteomes" id="UP001222683">
    <property type="component" value="Chromosome"/>
</dbReference>
<protein>
    <submittedName>
        <fullName evidence="2">DEAD/DEAH box helicase</fullName>
    </submittedName>
</protein>
<feature type="domain" description="DNA helicase Pif1-like DEAD-box helicase" evidence="1">
    <location>
        <begin position="83"/>
        <end position="289"/>
    </location>
</feature>
<evidence type="ECO:0000313" key="3">
    <source>
        <dbReference type="Proteomes" id="UP001222683"/>
    </source>
</evidence>
<dbReference type="GO" id="GO:0006281">
    <property type="term" value="P:DNA repair"/>
    <property type="evidence" value="ECO:0007669"/>
    <property type="project" value="InterPro"/>
</dbReference>
<dbReference type="InterPro" id="IPR027417">
    <property type="entry name" value="P-loop_NTPase"/>
</dbReference>
<dbReference type="GO" id="GO:0000723">
    <property type="term" value="P:telomere maintenance"/>
    <property type="evidence" value="ECO:0007669"/>
    <property type="project" value="InterPro"/>
</dbReference>
<dbReference type="Pfam" id="PF05970">
    <property type="entry name" value="PIF1"/>
    <property type="match status" value="1"/>
</dbReference>
<dbReference type="PANTHER" id="PTHR47642:SF7">
    <property type="entry name" value="ATP-DEPENDENT DNA HELICASE PIF1"/>
    <property type="match status" value="1"/>
</dbReference>